<feature type="region of interest" description="Disordered" evidence="1">
    <location>
        <begin position="1"/>
        <end position="66"/>
    </location>
</feature>
<evidence type="ECO:0000313" key="2">
    <source>
        <dbReference type="EMBL" id="KAK5872910.1"/>
    </source>
</evidence>
<dbReference type="EMBL" id="JAUZQC010000004">
    <property type="protein sequence ID" value="KAK5872910.1"/>
    <property type="molecule type" value="Genomic_DNA"/>
</dbReference>
<evidence type="ECO:0000313" key="3">
    <source>
        <dbReference type="Proteomes" id="UP001346869"/>
    </source>
</evidence>
<proteinExistence type="predicted"/>
<reference evidence="2 3" key="2">
    <citation type="journal article" date="2023" name="Mol. Biol. Evol.">
        <title>Genomics of Secondarily Temperate Adaptation in the Only Non-Antarctic Icefish.</title>
        <authorList>
            <person name="Rivera-Colon A.G."/>
            <person name="Rayamajhi N."/>
            <person name="Minhas B.F."/>
            <person name="Madrigal G."/>
            <person name="Bilyk K.T."/>
            <person name="Yoon V."/>
            <person name="Hune M."/>
            <person name="Gregory S."/>
            <person name="Cheng C.H.C."/>
            <person name="Catchen J.M."/>
        </authorList>
    </citation>
    <scope>NUCLEOTIDE SEQUENCE [LARGE SCALE GENOMIC DNA]</scope>
    <source>
        <strain evidence="2">JMC-PN-2008</strain>
    </source>
</reference>
<gene>
    <name evidence="2" type="ORF">PBY51_013568</name>
</gene>
<name>A0AAN7Y635_ELEMC</name>
<accession>A0AAN7Y635</accession>
<dbReference type="AlphaFoldDB" id="A0AAN7Y635"/>
<sequence length="66" mass="6976">MQTQIHSSMTLHGMAGKQRSLSAGMMSENKCGGNSRHVGFKSSHKSLYSTHPRNSAPGGGTLSLCN</sequence>
<feature type="compositionally biased region" description="Gly residues" evidence="1">
    <location>
        <begin position="57"/>
        <end position="66"/>
    </location>
</feature>
<organism evidence="2 3">
    <name type="scientific">Eleginops maclovinus</name>
    <name type="common">Patagonian blennie</name>
    <name type="synonym">Eleginus maclovinus</name>
    <dbReference type="NCBI Taxonomy" id="56733"/>
    <lineage>
        <taxon>Eukaryota</taxon>
        <taxon>Metazoa</taxon>
        <taxon>Chordata</taxon>
        <taxon>Craniata</taxon>
        <taxon>Vertebrata</taxon>
        <taxon>Euteleostomi</taxon>
        <taxon>Actinopterygii</taxon>
        <taxon>Neopterygii</taxon>
        <taxon>Teleostei</taxon>
        <taxon>Neoteleostei</taxon>
        <taxon>Acanthomorphata</taxon>
        <taxon>Eupercaria</taxon>
        <taxon>Perciformes</taxon>
        <taxon>Notothenioidei</taxon>
        <taxon>Eleginopidae</taxon>
        <taxon>Eleginops</taxon>
    </lineage>
</organism>
<protein>
    <submittedName>
        <fullName evidence="2">Uncharacterized protein</fullName>
    </submittedName>
</protein>
<reference evidence="2 3" key="1">
    <citation type="journal article" date="2023" name="Genes (Basel)">
        <title>Chromosome-Level Genome Assembly and Circadian Gene Repertoire of the Patagonia Blennie Eleginops maclovinus-The Closest Ancestral Proxy of Antarctic Cryonotothenioids.</title>
        <authorList>
            <person name="Cheng C.C."/>
            <person name="Rivera-Colon A.G."/>
            <person name="Minhas B.F."/>
            <person name="Wilson L."/>
            <person name="Rayamajhi N."/>
            <person name="Vargas-Chacoff L."/>
            <person name="Catchen J.M."/>
        </authorList>
    </citation>
    <scope>NUCLEOTIDE SEQUENCE [LARGE SCALE GENOMIC DNA]</scope>
    <source>
        <strain evidence="2">JMC-PN-2008</strain>
    </source>
</reference>
<evidence type="ECO:0000256" key="1">
    <source>
        <dbReference type="SAM" id="MobiDB-lite"/>
    </source>
</evidence>
<keyword evidence="3" id="KW-1185">Reference proteome</keyword>
<dbReference type="Proteomes" id="UP001346869">
    <property type="component" value="Unassembled WGS sequence"/>
</dbReference>
<feature type="compositionally biased region" description="Polar residues" evidence="1">
    <location>
        <begin position="1"/>
        <end position="10"/>
    </location>
</feature>
<comment type="caution">
    <text evidence="2">The sequence shown here is derived from an EMBL/GenBank/DDBJ whole genome shotgun (WGS) entry which is preliminary data.</text>
</comment>